<evidence type="ECO:0000256" key="6">
    <source>
        <dbReference type="ARBA" id="ARBA00023139"/>
    </source>
</evidence>
<dbReference type="GO" id="GO:0005783">
    <property type="term" value="C:endoplasmic reticulum"/>
    <property type="evidence" value="ECO:0007669"/>
    <property type="project" value="TreeGrafter"/>
</dbReference>
<feature type="transmembrane region" description="Helical" evidence="10">
    <location>
        <begin position="109"/>
        <end position="127"/>
    </location>
</feature>
<comment type="catalytic activity">
    <reaction evidence="9 10">
        <text>L-cysteinyl-[protein] + hexadecanoyl-CoA = S-hexadecanoyl-L-cysteinyl-[protein] + CoA</text>
        <dbReference type="Rhea" id="RHEA:36683"/>
        <dbReference type="Rhea" id="RHEA-COMP:10131"/>
        <dbReference type="Rhea" id="RHEA-COMP:11032"/>
        <dbReference type="ChEBI" id="CHEBI:29950"/>
        <dbReference type="ChEBI" id="CHEBI:57287"/>
        <dbReference type="ChEBI" id="CHEBI:57379"/>
        <dbReference type="ChEBI" id="CHEBI:74151"/>
        <dbReference type="EC" id="2.3.1.225"/>
    </reaction>
</comment>
<dbReference type="EC" id="2.3.1.225" evidence="10"/>
<dbReference type="EMBL" id="JANBVN010000295">
    <property type="protein sequence ID" value="KAJ9129938.1"/>
    <property type="molecule type" value="Genomic_DNA"/>
</dbReference>
<evidence type="ECO:0000256" key="10">
    <source>
        <dbReference type="RuleBase" id="RU079119"/>
    </source>
</evidence>
<evidence type="ECO:0000256" key="11">
    <source>
        <dbReference type="SAM" id="MobiDB-lite"/>
    </source>
</evidence>
<dbReference type="GO" id="GO:0016020">
    <property type="term" value="C:membrane"/>
    <property type="evidence" value="ECO:0007669"/>
    <property type="project" value="UniProtKB-SubCell"/>
</dbReference>
<dbReference type="AlphaFoldDB" id="A0AA38R1T5"/>
<feature type="transmembrane region" description="Helical" evidence="10">
    <location>
        <begin position="270"/>
        <end position="294"/>
    </location>
</feature>
<dbReference type="GO" id="GO:0006612">
    <property type="term" value="P:protein targeting to membrane"/>
    <property type="evidence" value="ECO:0007669"/>
    <property type="project" value="TreeGrafter"/>
</dbReference>
<evidence type="ECO:0000259" key="12">
    <source>
        <dbReference type="Pfam" id="PF01529"/>
    </source>
</evidence>
<evidence type="ECO:0000256" key="9">
    <source>
        <dbReference type="ARBA" id="ARBA00048048"/>
    </source>
</evidence>
<proteinExistence type="inferred from homology"/>
<dbReference type="PANTHER" id="PTHR22883:SF288">
    <property type="entry name" value="PALMITOYLTRANSFERASE SWF1"/>
    <property type="match status" value="1"/>
</dbReference>
<evidence type="ECO:0000256" key="1">
    <source>
        <dbReference type="ARBA" id="ARBA00004141"/>
    </source>
</evidence>
<keyword evidence="7" id="KW-0449">Lipoprotein</keyword>
<keyword evidence="6" id="KW-0564">Palmitate</keyword>
<evidence type="ECO:0000313" key="14">
    <source>
        <dbReference type="Proteomes" id="UP001174691"/>
    </source>
</evidence>
<reference evidence="13" key="1">
    <citation type="submission" date="2022-07" db="EMBL/GenBank/DDBJ databases">
        <title>Fungi with potential for degradation of polypropylene.</title>
        <authorList>
            <person name="Gostincar C."/>
        </authorList>
    </citation>
    <scope>NUCLEOTIDE SEQUENCE</scope>
    <source>
        <strain evidence="13">EXF-13287</strain>
    </source>
</reference>
<evidence type="ECO:0000256" key="3">
    <source>
        <dbReference type="ARBA" id="ARBA00022692"/>
    </source>
</evidence>
<organism evidence="13 14">
    <name type="scientific">Coniochaeta hoffmannii</name>
    <dbReference type="NCBI Taxonomy" id="91930"/>
    <lineage>
        <taxon>Eukaryota</taxon>
        <taxon>Fungi</taxon>
        <taxon>Dikarya</taxon>
        <taxon>Ascomycota</taxon>
        <taxon>Pezizomycotina</taxon>
        <taxon>Sordariomycetes</taxon>
        <taxon>Sordariomycetidae</taxon>
        <taxon>Coniochaetales</taxon>
        <taxon>Coniochaetaceae</taxon>
        <taxon>Coniochaeta</taxon>
    </lineage>
</organism>
<feature type="domain" description="Palmitoyltransferase DHHC" evidence="12">
    <location>
        <begin position="156"/>
        <end position="305"/>
    </location>
</feature>
<feature type="transmembrane region" description="Helical" evidence="10">
    <location>
        <begin position="79"/>
        <end position="97"/>
    </location>
</feature>
<feature type="compositionally biased region" description="Basic residues" evidence="11">
    <location>
        <begin position="411"/>
        <end position="420"/>
    </location>
</feature>
<accession>A0AA38R1T5</accession>
<protein>
    <recommendedName>
        <fullName evidence="10">Palmitoyltransferase</fullName>
        <ecNumber evidence="10">2.3.1.225</ecNumber>
    </recommendedName>
</protein>
<evidence type="ECO:0000256" key="7">
    <source>
        <dbReference type="ARBA" id="ARBA00023288"/>
    </source>
</evidence>
<comment type="caution">
    <text evidence="13">The sequence shown here is derived from an EMBL/GenBank/DDBJ whole genome shotgun (WGS) entry which is preliminary data.</text>
</comment>
<evidence type="ECO:0000256" key="8">
    <source>
        <dbReference type="ARBA" id="ARBA00023315"/>
    </source>
</evidence>
<dbReference type="PANTHER" id="PTHR22883">
    <property type="entry name" value="ZINC FINGER DHHC DOMAIN CONTAINING PROTEIN"/>
    <property type="match status" value="1"/>
</dbReference>
<sequence>MGIIAKIASVVLAITFMTFVTFFGRLPIFRNTPVSWLHRAIWIHLPKLFSAVDQRLTSGRITSYTSRTFNYLMYDKHPTILIFFFLLLAGSQYMYLPAAWPHFTAFNKVAGSLAIILPYLFLYLSAFTDPGQVTRANHARAMAQYPYDFTLFQPGVTCSTCQLLKPARSKHCSVCKMCVAKMDHHCIFINNCVGANNQRWFVLLMLTTGIQTLYGGVLGAGIIAAKVRTRYPAWSLWPWWGGSSHGASSPLKDYLVAWSWGIQDHVGMGAVTMLALLTTPLVWGLLAYHAWLIYCGTTTNESMKWSDWQADMDDGVVFRRKLRADRTKDPRVEAVWTRWPVEAEQIIVRTDDGKPPHSKVSLPGEGDWEPVWRLRDVENLYDLGLWDNLLDVFFPGYPFRDQAVPVSEHRGRQRRTKKGSTGKSQVEPESRI</sequence>
<comment type="similarity">
    <text evidence="10">Belongs to the DHHC palmitoyltransferase family.</text>
</comment>
<keyword evidence="8 10" id="KW-0012">Acyltransferase</keyword>
<dbReference type="InterPro" id="IPR001594">
    <property type="entry name" value="Palmitoyltrfase_DHHC"/>
</dbReference>
<comment type="domain">
    <text evidence="10">The DHHC domain is required for palmitoyltransferase activity.</text>
</comment>
<evidence type="ECO:0000256" key="4">
    <source>
        <dbReference type="ARBA" id="ARBA00022989"/>
    </source>
</evidence>
<feature type="transmembrane region" description="Helical" evidence="10">
    <location>
        <begin position="200"/>
        <end position="225"/>
    </location>
</feature>
<evidence type="ECO:0000256" key="5">
    <source>
        <dbReference type="ARBA" id="ARBA00023136"/>
    </source>
</evidence>
<keyword evidence="4 10" id="KW-1133">Transmembrane helix</keyword>
<dbReference type="Pfam" id="PF01529">
    <property type="entry name" value="DHHC"/>
    <property type="match status" value="1"/>
</dbReference>
<keyword evidence="5 10" id="KW-0472">Membrane</keyword>
<dbReference type="GO" id="GO:0019706">
    <property type="term" value="F:protein-cysteine S-palmitoyltransferase activity"/>
    <property type="evidence" value="ECO:0007669"/>
    <property type="project" value="UniProtKB-EC"/>
</dbReference>
<keyword evidence="3 10" id="KW-0812">Transmembrane</keyword>
<evidence type="ECO:0000256" key="2">
    <source>
        <dbReference type="ARBA" id="ARBA00022679"/>
    </source>
</evidence>
<evidence type="ECO:0000313" key="13">
    <source>
        <dbReference type="EMBL" id="KAJ9129938.1"/>
    </source>
</evidence>
<gene>
    <name evidence="13" type="ORF">NKR19_g10120</name>
</gene>
<dbReference type="GO" id="GO:0005794">
    <property type="term" value="C:Golgi apparatus"/>
    <property type="evidence" value="ECO:0007669"/>
    <property type="project" value="TreeGrafter"/>
</dbReference>
<feature type="region of interest" description="Disordered" evidence="11">
    <location>
        <begin position="405"/>
        <end position="432"/>
    </location>
</feature>
<feature type="transmembrane region" description="Helical" evidence="10">
    <location>
        <begin position="7"/>
        <end position="28"/>
    </location>
</feature>
<dbReference type="PROSITE" id="PS50216">
    <property type="entry name" value="DHHC"/>
    <property type="match status" value="1"/>
</dbReference>
<comment type="subcellular location">
    <subcellularLocation>
        <location evidence="1">Membrane</location>
        <topology evidence="1">Multi-pass membrane protein</topology>
    </subcellularLocation>
</comment>
<name>A0AA38R1T5_9PEZI</name>
<keyword evidence="2 10" id="KW-0808">Transferase</keyword>
<dbReference type="Proteomes" id="UP001174691">
    <property type="component" value="Unassembled WGS sequence"/>
</dbReference>
<dbReference type="InterPro" id="IPR039859">
    <property type="entry name" value="PFA4/ZDH16/20/ERF2-like"/>
</dbReference>
<keyword evidence="14" id="KW-1185">Reference proteome</keyword>